<gene>
    <name evidence="14" type="ORF">H9728_05240</name>
</gene>
<dbReference type="FunFam" id="3.30.565.10:FF:000037">
    <property type="entry name" value="Hybrid sensor histidine kinase/response regulator"/>
    <property type="match status" value="1"/>
</dbReference>
<keyword evidence="11" id="KW-0472">Membrane</keyword>
<dbReference type="GO" id="GO:0000155">
    <property type="term" value="F:phosphorelay sensor kinase activity"/>
    <property type="evidence" value="ECO:0007669"/>
    <property type="project" value="InterPro"/>
</dbReference>
<keyword evidence="9" id="KW-0902">Two-component regulatory system</keyword>
<dbReference type="Pfam" id="PF00512">
    <property type="entry name" value="HisKA"/>
    <property type="match status" value="1"/>
</dbReference>
<reference evidence="14" key="2">
    <citation type="submission" date="2021-04" db="EMBL/GenBank/DDBJ databases">
        <authorList>
            <person name="Gilroy R."/>
        </authorList>
    </citation>
    <scope>NUCLEOTIDE SEQUENCE</scope>
    <source>
        <strain evidence="14">CHK199-9574</strain>
    </source>
</reference>
<dbReference type="SMART" id="SM00388">
    <property type="entry name" value="HisKA"/>
    <property type="match status" value="1"/>
</dbReference>
<dbReference type="InterPro" id="IPR036890">
    <property type="entry name" value="HATPase_C_sf"/>
</dbReference>
<evidence type="ECO:0000256" key="1">
    <source>
        <dbReference type="ARBA" id="ARBA00000085"/>
    </source>
</evidence>
<name>A0A9D1Z816_9FIRM</name>
<feature type="domain" description="HAMP" evidence="13">
    <location>
        <begin position="72"/>
        <end position="128"/>
    </location>
</feature>
<dbReference type="CDD" id="cd00075">
    <property type="entry name" value="HATPase"/>
    <property type="match status" value="1"/>
</dbReference>
<evidence type="ECO:0000256" key="9">
    <source>
        <dbReference type="ARBA" id="ARBA00023012"/>
    </source>
</evidence>
<evidence type="ECO:0000256" key="2">
    <source>
        <dbReference type="ARBA" id="ARBA00004370"/>
    </source>
</evidence>
<dbReference type="PANTHER" id="PTHR43711">
    <property type="entry name" value="TWO-COMPONENT HISTIDINE KINASE"/>
    <property type="match status" value="1"/>
</dbReference>
<evidence type="ECO:0000256" key="5">
    <source>
        <dbReference type="ARBA" id="ARBA00022679"/>
    </source>
</evidence>
<keyword evidence="5" id="KW-0808">Transferase</keyword>
<dbReference type="CDD" id="cd06225">
    <property type="entry name" value="HAMP"/>
    <property type="match status" value="1"/>
</dbReference>
<dbReference type="InterPro" id="IPR003661">
    <property type="entry name" value="HisK_dim/P_dom"/>
</dbReference>
<evidence type="ECO:0000256" key="8">
    <source>
        <dbReference type="ARBA" id="ARBA00022840"/>
    </source>
</evidence>
<dbReference type="GO" id="GO:0005524">
    <property type="term" value="F:ATP binding"/>
    <property type="evidence" value="ECO:0007669"/>
    <property type="project" value="UniProtKB-KW"/>
</dbReference>
<keyword evidence="11" id="KW-1133">Transmembrane helix</keyword>
<feature type="coiled-coil region" evidence="10">
    <location>
        <begin position="200"/>
        <end position="227"/>
    </location>
</feature>
<dbReference type="PRINTS" id="PR00344">
    <property type="entry name" value="BCTRLSENSOR"/>
</dbReference>
<organism evidence="14 15">
    <name type="scientific">Candidatus Borkfalkia excrementavium</name>
    <dbReference type="NCBI Taxonomy" id="2838505"/>
    <lineage>
        <taxon>Bacteria</taxon>
        <taxon>Bacillati</taxon>
        <taxon>Bacillota</taxon>
        <taxon>Clostridia</taxon>
        <taxon>Christensenellales</taxon>
        <taxon>Christensenellaceae</taxon>
        <taxon>Candidatus Borkfalkia</taxon>
    </lineage>
</organism>
<evidence type="ECO:0000259" key="13">
    <source>
        <dbReference type="PROSITE" id="PS50885"/>
    </source>
</evidence>
<dbReference type="InterPro" id="IPR003660">
    <property type="entry name" value="HAMP_dom"/>
</dbReference>
<reference evidence="14" key="1">
    <citation type="journal article" date="2021" name="PeerJ">
        <title>Extensive microbial diversity within the chicken gut microbiome revealed by metagenomics and culture.</title>
        <authorList>
            <person name="Gilroy R."/>
            <person name="Ravi A."/>
            <person name="Getino M."/>
            <person name="Pursley I."/>
            <person name="Horton D.L."/>
            <person name="Alikhan N.F."/>
            <person name="Baker D."/>
            <person name="Gharbi K."/>
            <person name="Hall N."/>
            <person name="Watson M."/>
            <person name="Adriaenssens E.M."/>
            <person name="Foster-Nyarko E."/>
            <person name="Jarju S."/>
            <person name="Secka A."/>
            <person name="Antonio M."/>
            <person name="Oren A."/>
            <person name="Chaudhuri R.R."/>
            <person name="La Ragione R."/>
            <person name="Hildebrand F."/>
            <person name="Pallen M.J."/>
        </authorList>
    </citation>
    <scope>NUCLEOTIDE SEQUENCE</scope>
    <source>
        <strain evidence="14">CHK199-9574</strain>
    </source>
</reference>
<dbReference type="InterPro" id="IPR050736">
    <property type="entry name" value="Sensor_HK_Regulatory"/>
</dbReference>
<dbReference type="FunFam" id="1.10.287.130:FF:000001">
    <property type="entry name" value="Two-component sensor histidine kinase"/>
    <property type="match status" value="1"/>
</dbReference>
<keyword evidence="7 14" id="KW-0418">Kinase</keyword>
<dbReference type="CDD" id="cd00082">
    <property type="entry name" value="HisKA"/>
    <property type="match status" value="1"/>
</dbReference>
<dbReference type="InterPro" id="IPR003594">
    <property type="entry name" value="HATPase_dom"/>
</dbReference>
<evidence type="ECO:0000256" key="11">
    <source>
        <dbReference type="SAM" id="Phobius"/>
    </source>
</evidence>
<dbReference type="PROSITE" id="PS50885">
    <property type="entry name" value="HAMP"/>
    <property type="match status" value="1"/>
</dbReference>
<dbReference type="Pfam" id="PF02518">
    <property type="entry name" value="HATPase_c"/>
    <property type="match status" value="1"/>
</dbReference>
<evidence type="ECO:0000256" key="3">
    <source>
        <dbReference type="ARBA" id="ARBA00012438"/>
    </source>
</evidence>
<dbReference type="SUPFAM" id="SSF158472">
    <property type="entry name" value="HAMP domain-like"/>
    <property type="match status" value="1"/>
</dbReference>
<dbReference type="SUPFAM" id="SSF55874">
    <property type="entry name" value="ATPase domain of HSP90 chaperone/DNA topoisomerase II/histidine kinase"/>
    <property type="match status" value="1"/>
</dbReference>
<dbReference type="SUPFAM" id="SSF47384">
    <property type="entry name" value="Homodimeric domain of signal transducing histidine kinase"/>
    <property type="match status" value="1"/>
</dbReference>
<evidence type="ECO:0000313" key="14">
    <source>
        <dbReference type="EMBL" id="HIY78431.1"/>
    </source>
</evidence>
<feature type="transmembrane region" description="Helical" evidence="11">
    <location>
        <begin position="12"/>
        <end position="33"/>
    </location>
</feature>
<keyword evidence="11" id="KW-0812">Transmembrane</keyword>
<dbReference type="Gene3D" id="6.10.340.10">
    <property type="match status" value="1"/>
</dbReference>
<evidence type="ECO:0000256" key="7">
    <source>
        <dbReference type="ARBA" id="ARBA00022777"/>
    </source>
</evidence>
<feature type="transmembrane region" description="Helical" evidence="11">
    <location>
        <begin position="45"/>
        <end position="65"/>
    </location>
</feature>
<evidence type="ECO:0000256" key="10">
    <source>
        <dbReference type="SAM" id="Coils"/>
    </source>
</evidence>
<accession>A0A9D1Z816</accession>
<feature type="domain" description="Histidine kinase" evidence="12">
    <location>
        <begin position="136"/>
        <end position="349"/>
    </location>
</feature>
<sequence length="350" mass="38938">MKRKNPNRIFSVLGYAALFVTIAVIIMVALLVYDLADRALNGNDALIAVVMLTVIIFLALICTLADGIRRKILVKGPVEKILEATQKIASGDFSVRMEPIHAFGRYNEYDHIMENINKMSAELAKTEVLHTDFVSNVSHELKTPLAIIQNYSMAIQSGDLDKETHDKYANVLAMTAKRLTDLVTNILKLNRLENQEIAPVREEIRLNEMLEQALLRYEERIEEKSLELACDLQPVTVHSDPAYLEIVWNNLISNAVKFTEPEGRIFITLGTENGNAVVKVEDSGCGIPKEIGERIFDKFYQGDTSHAQEGNGLGLALVKKVIDVLGGEISVESEVGKGSIFTVKLRGENQ</sequence>
<proteinExistence type="predicted"/>
<comment type="subcellular location">
    <subcellularLocation>
        <location evidence="2">Membrane</location>
    </subcellularLocation>
</comment>
<protein>
    <recommendedName>
        <fullName evidence="3">histidine kinase</fullName>
        <ecNumber evidence="3">2.7.13.3</ecNumber>
    </recommendedName>
</protein>
<dbReference type="PANTHER" id="PTHR43711:SF1">
    <property type="entry name" value="HISTIDINE KINASE 1"/>
    <property type="match status" value="1"/>
</dbReference>
<dbReference type="GO" id="GO:0016020">
    <property type="term" value="C:membrane"/>
    <property type="evidence" value="ECO:0007669"/>
    <property type="project" value="UniProtKB-SubCell"/>
</dbReference>
<comment type="catalytic activity">
    <reaction evidence="1">
        <text>ATP + protein L-histidine = ADP + protein N-phospho-L-histidine.</text>
        <dbReference type="EC" id="2.7.13.3"/>
    </reaction>
</comment>
<dbReference type="InterPro" id="IPR036097">
    <property type="entry name" value="HisK_dim/P_sf"/>
</dbReference>
<dbReference type="Proteomes" id="UP000824135">
    <property type="component" value="Unassembled WGS sequence"/>
</dbReference>
<dbReference type="EMBL" id="DXCO01000035">
    <property type="protein sequence ID" value="HIY78431.1"/>
    <property type="molecule type" value="Genomic_DNA"/>
</dbReference>
<dbReference type="Gene3D" id="3.30.565.10">
    <property type="entry name" value="Histidine kinase-like ATPase, C-terminal domain"/>
    <property type="match status" value="1"/>
</dbReference>
<comment type="caution">
    <text evidence="14">The sequence shown here is derived from an EMBL/GenBank/DDBJ whole genome shotgun (WGS) entry which is preliminary data.</text>
</comment>
<dbReference type="AlphaFoldDB" id="A0A9D1Z816"/>
<evidence type="ECO:0000256" key="6">
    <source>
        <dbReference type="ARBA" id="ARBA00022741"/>
    </source>
</evidence>
<keyword evidence="4" id="KW-0597">Phosphoprotein</keyword>
<evidence type="ECO:0000256" key="4">
    <source>
        <dbReference type="ARBA" id="ARBA00022553"/>
    </source>
</evidence>
<dbReference type="InterPro" id="IPR005467">
    <property type="entry name" value="His_kinase_dom"/>
</dbReference>
<keyword evidence="10" id="KW-0175">Coiled coil</keyword>
<dbReference type="EC" id="2.7.13.3" evidence="3"/>
<evidence type="ECO:0000313" key="15">
    <source>
        <dbReference type="Proteomes" id="UP000824135"/>
    </source>
</evidence>
<dbReference type="PROSITE" id="PS50109">
    <property type="entry name" value="HIS_KIN"/>
    <property type="match status" value="1"/>
</dbReference>
<dbReference type="SMART" id="SM00304">
    <property type="entry name" value="HAMP"/>
    <property type="match status" value="2"/>
</dbReference>
<keyword evidence="6" id="KW-0547">Nucleotide-binding</keyword>
<keyword evidence="8" id="KW-0067">ATP-binding</keyword>
<dbReference type="SMART" id="SM00387">
    <property type="entry name" value="HATPase_c"/>
    <property type="match status" value="1"/>
</dbReference>
<evidence type="ECO:0000259" key="12">
    <source>
        <dbReference type="PROSITE" id="PS50109"/>
    </source>
</evidence>
<dbReference type="InterPro" id="IPR004358">
    <property type="entry name" value="Sig_transdc_His_kin-like_C"/>
</dbReference>
<dbReference type="Gene3D" id="1.10.287.130">
    <property type="match status" value="1"/>
</dbReference>
<dbReference type="Pfam" id="PF00672">
    <property type="entry name" value="HAMP"/>
    <property type="match status" value="1"/>
</dbReference>